<proteinExistence type="predicted"/>
<sequence>MVPGWSRDRCPPGFKPGALSSAVRRARFLPSAFTGSGGEEPLLLPRLTLGHNAQGSPAPPRRWGAPPRVWSGTTSPPPPRPARAWVFGEGGVPLSLSSRLAVAPLFLGGSNGDGGTVAALAGDAGPCHPFRSFPHKIPTK</sequence>
<evidence type="ECO:0000256" key="1">
    <source>
        <dbReference type="SAM" id="MobiDB-lite"/>
    </source>
</evidence>
<feature type="region of interest" description="Disordered" evidence="1">
    <location>
        <begin position="49"/>
        <end position="82"/>
    </location>
</feature>
<reference evidence="2 3" key="1">
    <citation type="submission" date="2024-01" db="EMBL/GenBank/DDBJ databases">
        <title>Genome assemblies of Stephania.</title>
        <authorList>
            <person name="Yang L."/>
        </authorList>
    </citation>
    <scope>NUCLEOTIDE SEQUENCE [LARGE SCALE GENOMIC DNA]</scope>
    <source>
        <strain evidence="2">QJT</strain>
        <tissue evidence="2">Leaf</tissue>
    </source>
</reference>
<gene>
    <name evidence="2" type="ORF">Sjap_025763</name>
</gene>
<dbReference type="Proteomes" id="UP001417504">
    <property type="component" value="Unassembled WGS sequence"/>
</dbReference>
<organism evidence="2 3">
    <name type="scientific">Stephania japonica</name>
    <dbReference type="NCBI Taxonomy" id="461633"/>
    <lineage>
        <taxon>Eukaryota</taxon>
        <taxon>Viridiplantae</taxon>
        <taxon>Streptophyta</taxon>
        <taxon>Embryophyta</taxon>
        <taxon>Tracheophyta</taxon>
        <taxon>Spermatophyta</taxon>
        <taxon>Magnoliopsida</taxon>
        <taxon>Ranunculales</taxon>
        <taxon>Menispermaceae</taxon>
        <taxon>Menispermoideae</taxon>
        <taxon>Cissampelideae</taxon>
        <taxon>Stephania</taxon>
    </lineage>
</organism>
<evidence type="ECO:0000313" key="2">
    <source>
        <dbReference type="EMBL" id="KAK9085352.1"/>
    </source>
</evidence>
<dbReference type="AlphaFoldDB" id="A0AAP0E6Q6"/>
<keyword evidence="3" id="KW-1185">Reference proteome</keyword>
<protein>
    <submittedName>
        <fullName evidence="2">Uncharacterized protein</fullName>
    </submittedName>
</protein>
<comment type="caution">
    <text evidence="2">The sequence shown here is derived from an EMBL/GenBank/DDBJ whole genome shotgun (WGS) entry which is preliminary data.</text>
</comment>
<evidence type="ECO:0000313" key="3">
    <source>
        <dbReference type="Proteomes" id="UP001417504"/>
    </source>
</evidence>
<dbReference type="EMBL" id="JBBNAE010000011">
    <property type="protein sequence ID" value="KAK9085352.1"/>
    <property type="molecule type" value="Genomic_DNA"/>
</dbReference>
<name>A0AAP0E6Q6_9MAGN</name>
<accession>A0AAP0E6Q6</accession>